<dbReference type="AlphaFoldDB" id="V5I6F6"/>
<reference evidence="2" key="1">
    <citation type="submission" date="2013-07" db="EMBL/GenBank/DDBJ databases">
        <title>Midgut Transcriptome Profiling of Anoplphora glabripennis, a Lignocellulose Degrading, Wood-Boring Cerambycid.</title>
        <authorList>
            <person name="Scully E.D."/>
            <person name="Hoover K."/>
            <person name="Carlson J.E."/>
            <person name="Tien M."/>
            <person name="Geib S.M."/>
        </authorList>
    </citation>
    <scope>NUCLEOTIDE SEQUENCE</scope>
</reference>
<feature type="compositionally biased region" description="Basic and acidic residues" evidence="1">
    <location>
        <begin position="1"/>
        <end position="10"/>
    </location>
</feature>
<protein>
    <submittedName>
        <fullName evidence="2">Uncharacterized protein</fullName>
    </submittedName>
</protein>
<proteinExistence type="predicted"/>
<feature type="compositionally biased region" description="Polar residues" evidence="1">
    <location>
        <begin position="51"/>
        <end position="61"/>
    </location>
</feature>
<organism evidence="2">
    <name type="scientific">Anoplophora glabripennis</name>
    <name type="common">Asian longhorn beetle</name>
    <name type="synonym">Anoplophora nobilis</name>
    <dbReference type="NCBI Taxonomy" id="217634"/>
    <lineage>
        <taxon>Eukaryota</taxon>
        <taxon>Metazoa</taxon>
        <taxon>Ecdysozoa</taxon>
        <taxon>Arthropoda</taxon>
        <taxon>Hexapoda</taxon>
        <taxon>Insecta</taxon>
        <taxon>Pterygota</taxon>
        <taxon>Neoptera</taxon>
        <taxon>Endopterygota</taxon>
        <taxon>Coleoptera</taxon>
        <taxon>Polyphaga</taxon>
        <taxon>Cucujiformia</taxon>
        <taxon>Chrysomeloidea</taxon>
        <taxon>Cerambycidae</taxon>
        <taxon>Lamiinae</taxon>
        <taxon>Lamiini</taxon>
        <taxon>Anoplophora</taxon>
    </lineage>
</organism>
<sequence length="117" mass="13047">DGEENGRSDHALGSPATENTLSRNEESFYGRSNSRIGEREAPDGEEEESPRTAQVSTSVPAASTPEGHIRVPSWIDQPPVPRLTVLFKDRALAQLTQLGPEVQFYDFFNFLQINFIQ</sequence>
<dbReference type="EMBL" id="GALX01008270">
    <property type="protein sequence ID" value="JAB60196.1"/>
    <property type="molecule type" value="Transcribed_RNA"/>
</dbReference>
<accession>V5I6F6</accession>
<feature type="region of interest" description="Disordered" evidence="1">
    <location>
        <begin position="1"/>
        <end position="75"/>
    </location>
</feature>
<evidence type="ECO:0000256" key="1">
    <source>
        <dbReference type="SAM" id="MobiDB-lite"/>
    </source>
</evidence>
<feature type="non-terminal residue" evidence="2">
    <location>
        <position position="117"/>
    </location>
</feature>
<evidence type="ECO:0000313" key="2">
    <source>
        <dbReference type="EMBL" id="JAB60196.1"/>
    </source>
</evidence>
<name>V5I6F6_ANOGL</name>
<feature type="non-terminal residue" evidence="2">
    <location>
        <position position="1"/>
    </location>
</feature>